<keyword evidence="2 5" id="KW-0812">Transmembrane</keyword>
<keyword evidence="6" id="KW-0378">Hydrolase</keyword>
<dbReference type="NCBIfam" id="NF033740">
    <property type="entry name" value="MarP_fam_protase"/>
    <property type="match status" value="1"/>
</dbReference>
<sequence length="400" mass="40756">MLVAVIDLVLLLAATLAAVAGWRRGLVTSALSAGGWLLGLLLGLWAVPALLDLLDQRPTSDLTAALVVTVGALILATVGAGALGALGQRVVGTVSWRPARLLDAGLGATAMVLAALIAGWALISTARPLLSAAAGDQIDRSHGWHLLDRSVPDEARTALGRLNDQLESSPFPKVFHTLPAAPAAPPDASVLGSPAIAQAQESVVKVRSTSDRCGGIAFGSGWVVSDDRVVTNAHVVAGGQRITVRPGGDGSRLDATVVAYDPDLDLAILAVPGLTAQPLPRVPELGTGATGVAAGFPNGGDYHLSPAVVHADAVSSGRNIYDSKTVNRDIYTLSTTVVPGNSGGPLLTRDGGVAGTIFARADNDGSIGFALTDRATDRLLDQAPTLRREVPTGACLSHDG</sequence>
<dbReference type="GO" id="GO:0006508">
    <property type="term" value="P:proteolysis"/>
    <property type="evidence" value="ECO:0007669"/>
    <property type="project" value="UniProtKB-KW"/>
</dbReference>
<protein>
    <submittedName>
        <fullName evidence="6">MarP family serine protease</fullName>
        <ecNumber evidence="6">3.4.21.-</ecNumber>
    </submittedName>
</protein>
<dbReference type="Pfam" id="PF02674">
    <property type="entry name" value="Colicin_V"/>
    <property type="match status" value="1"/>
</dbReference>
<dbReference type="GO" id="GO:0008233">
    <property type="term" value="F:peptidase activity"/>
    <property type="evidence" value="ECO:0007669"/>
    <property type="project" value="UniProtKB-KW"/>
</dbReference>
<dbReference type="EC" id="3.4.21.-" evidence="6"/>
<feature type="transmembrane region" description="Helical" evidence="5">
    <location>
        <begin position="63"/>
        <end position="84"/>
    </location>
</feature>
<evidence type="ECO:0000313" key="6">
    <source>
        <dbReference type="EMBL" id="MDF8264307.1"/>
    </source>
</evidence>
<dbReference type="InterPro" id="IPR043504">
    <property type="entry name" value="Peptidase_S1_PA_chymotrypsin"/>
</dbReference>
<evidence type="ECO:0000256" key="2">
    <source>
        <dbReference type="ARBA" id="ARBA00022692"/>
    </source>
</evidence>
<keyword evidence="6" id="KW-0645">Protease</keyword>
<dbReference type="PANTHER" id="PTHR43019">
    <property type="entry name" value="SERINE ENDOPROTEASE DEGS"/>
    <property type="match status" value="1"/>
</dbReference>
<dbReference type="RefSeq" id="WP_277191853.1">
    <property type="nucleotide sequence ID" value="NZ_JAROAV010000027.1"/>
</dbReference>
<evidence type="ECO:0000256" key="4">
    <source>
        <dbReference type="ARBA" id="ARBA00023136"/>
    </source>
</evidence>
<proteinExistence type="predicted"/>
<name>A0ABT6C5Z6_9MICO</name>
<evidence type="ECO:0000256" key="3">
    <source>
        <dbReference type="ARBA" id="ARBA00022989"/>
    </source>
</evidence>
<accession>A0ABT6C5Z6</accession>
<keyword evidence="4 5" id="KW-0472">Membrane</keyword>
<keyword evidence="7" id="KW-1185">Reference proteome</keyword>
<dbReference type="InterPro" id="IPR001940">
    <property type="entry name" value="Peptidase_S1C"/>
</dbReference>
<dbReference type="PANTHER" id="PTHR43019:SF23">
    <property type="entry name" value="PROTEASE DO-LIKE 5, CHLOROPLASTIC"/>
    <property type="match status" value="1"/>
</dbReference>
<organism evidence="6 7">
    <name type="scientific">Luteipulveratus flavus</name>
    <dbReference type="NCBI Taxonomy" id="3031728"/>
    <lineage>
        <taxon>Bacteria</taxon>
        <taxon>Bacillati</taxon>
        <taxon>Actinomycetota</taxon>
        <taxon>Actinomycetes</taxon>
        <taxon>Micrococcales</taxon>
        <taxon>Dermacoccaceae</taxon>
        <taxon>Luteipulveratus</taxon>
    </lineage>
</organism>
<dbReference type="InterPro" id="IPR009003">
    <property type="entry name" value="Peptidase_S1_PA"/>
</dbReference>
<reference evidence="6 7" key="1">
    <citation type="submission" date="2023-03" db="EMBL/GenBank/DDBJ databases">
        <title>YIM 133296 draft genome.</title>
        <authorList>
            <person name="Xiong L."/>
        </authorList>
    </citation>
    <scope>NUCLEOTIDE SEQUENCE [LARGE SCALE GENOMIC DNA]</scope>
    <source>
        <strain evidence="6 7">YIM 133296</strain>
    </source>
</reference>
<evidence type="ECO:0000256" key="1">
    <source>
        <dbReference type="ARBA" id="ARBA00004141"/>
    </source>
</evidence>
<gene>
    <name evidence="6" type="ORF">P4R38_08645</name>
</gene>
<dbReference type="Gene3D" id="2.40.10.10">
    <property type="entry name" value="Trypsin-like serine proteases"/>
    <property type="match status" value="2"/>
</dbReference>
<dbReference type="Proteomes" id="UP001528912">
    <property type="component" value="Unassembled WGS sequence"/>
</dbReference>
<dbReference type="InterPro" id="IPR047680">
    <property type="entry name" value="MarP-like"/>
</dbReference>
<dbReference type="Pfam" id="PF13365">
    <property type="entry name" value="Trypsin_2"/>
    <property type="match status" value="1"/>
</dbReference>
<dbReference type="InterPro" id="IPR003825">
    <property type="entry name" value="Colicin-V_CvpA"/>
</dbReference>
<evidence type="ECO:0000313" key="7">
    <source>
        <dbReference type="Proteomes" id="UP001528912"/>
    </source>
</evidence>
<dbReference type="PRINTS" id="PR00834">
    <property type="entry name" value="PROTEASES2C"/>
</dbReference>
<feature type="transmembrane region" description="Helical" evidence="5">
    <location>
        <begin position="33"/>
        <end position="51"/>
    </location>
</feature>
<evidence type="ECO:0000256" key="5">
    <source>
        <dbReference type="SAM" id="Phobius"/>
    </source>
</evidence>
<comment type="caution">
    <text evidence="6">The sequence shown here is derived from an EMBL/GenBank/DDBJ whole genome shotgun (WGS) entry which is preliminary data.</text>
</comment>
<comment type="subcellular location">
    <subcellularLocation>
        <location evidence="1">Membrane</location>
        <topology evidence="1">Multi-pass membrane protein</topology>
    </subcellularLocation>
</comment>
<feature type="transmembrane region" description="Helical" evidence="5">
    <location>
        <begin position="104"/>
        <end position="123"/>
    </location>
</feature>
<keyword evidence="3 5" id="KW-1133">Transmembrane helix</keyword>
<dbReference type="EMBL" id="JAROAV010000027">
    <property type="protein sequence ID" value="MDF8264307.1"/>
    <property type="molecule type" value="Genomic_DNA"/>
</dbReference>
<dbReference type="SUPFAM" id="SSF50494">
    <property type="entry name" value="Trypsin-like serine proteases"/>
    <property type="match status" value="1"/>
</dbReference>